<proteinExistence type="predicted"/>
<comment type="caution">
    <text evidence="1">The sequence shown here is derived from an EMBL/GenBank/DDBJ whole genome shotgun (WGS) entry which is preliminary data.</text>
</comment>
<organism evidence="1 2">
    <name type="scientific">Polyplosphaeria fusca</name>
    <dbReference type="NCBI Taxonomy" id="682080"/>
    <lineage>
        <taxon>Eukaryota</taxon>
        <taxon>Fungi</taxon>
        <taxon>Dikarya</taxon>
        <taxon>Ascomycota</taxon>
        <taxon>Pezizomycotina</taxon>
        <taxon>Dothideomycetes</taxon>
        <taxon>Pleosporomycetidae</taxon>
        <taxon>Pleosporales</taxon>
        <taxon>Tetraplosphaeriaceae</taxon>
        <taxon>Polyplosphaeria</taxon>
    </lineage>
</organism>
<dbReference type="AlphaFoldDB" id="A0A9P4QV37"/>
<sequence length="104" mass="11413">MLQRPRVLAARQSQQCSTRLATVHVLSKVTIVCTMLGLAVANVTAGFESVWACRNTDARSFHFLSLDSISQRISSSGQSTGFVIPRTSVRSCRSDDASIKLRNR</sequence>
<keyword evidence="2" id="KW-1185">Reference proteome</keyword>
<evidence type="ECO:0000313" key="1">
    <source>
        <dbReference type="EMBL" id="KAF2733010.1"/>
    </source>
</evidence>
<reference evidence="1" key="1">
    <citation type="journal article" date="2020" name="Stud. Mycol.">
        <title>101 Dothideomycetes genomes: a test case for predicting lifestyles and emergence of pathogens.</title>
        <authorList>
            <person name="Haridas S."/>
            <person name="Albert R."/>
            <person name="Binder M."/>
            <person name="Bloem J."/>
            <person name="Labutti K."/>
            <person name="Salamov A."/>
            <person name="Andreopoulos B."/>
            <person name="Baker S."/>
            <person name="Barry K."/>
            <person name="Bills G."/>
            <person name="Bluhm B."/>
            <person name="Cannon C."/>
            <person name="Castanera R."/>
            <person name="Culley D."/>
            <person name="Daum C."/>
            <person name="Ezra D."/>
            <person name="Gonzalez J."/>
            <person name="Henrissat B."/>
            <person name="Kuo A."/>
            <person name="Liang C."/>
            <person name="Lipzen A."/>
            <person name="Lutzoni F."/>
            <person name="Magnuson J."/>
            <person name="Mondo S."/>
            <person name="Nolan M."/>
            <person name="Ohm R."/>
            <person name="Pangilinan J."/>
            <person name="Park H.-J."/>
            <person name="Ramirez L."/>
            <person name="Alfaro M."/>
            <person name="Sun H."/>
            <person name="Tritt A."/>
            <person name="Yoshinaga Y."/>
            <person name="Zwiers L.-H."/>
            <person name="Turgeon B."/>
            <person name="Goodwin S."/>
            <person name="Spatafora J."/>
            <person name="Crous P."/>
            <person name="Grigoriev I."/>
        </authorList>
    </citation>
    <scope>NUCLEOTIDE SEQUENCE</scope>
    <source>
        <strain evidence="1">CBS 125425</strain>
    </source>
</reference>
<name>A0A9P4QV37_9PLEO</name>
<protein>
    <submittedName>
        <fullName evidence="1">Uncharacterized protein</fullName>
    </submittedName>
</protein>
<dbReference type="EMBL" id="ML996168">
    <property type="protein sequence ID" value="KAF2733010.1"/>
    <property type="molecule type" value="Genomic_DNA"/>
</dbReference>
<accession>A0A9P4QV37</accession>
<evidence type="ECO:0000313" key="2">
    <source>
        <dbReference type="Proteomes" id="UP000799444"/>
    </source>
</evidence>
<dbReference type="Proteomes" id="UP000799444">
    <property type="component" value="Unassembled WGS sequence"/>
</dbReference>
<gene>
    <name evidence="1" type="ORF">EJ04DRAFT_297920</name>
</gene>